<organism evidence="3 4">
    <name type="scientific">Mycena sanguinolenta</name>
    <dbReference type="NCBI Taxonomy" id="230812"/>
    <lineage>
        <taxon>Eukaryota</taxon>
        <taxon>Fungi</taxon>
        <taxon>Dikarya</taxon>
        <taxon>Basidiomycota</taxon>
        <taxon>Agaricomycotina</taxon>
        <taxon>Agaricomycetes</taxon>
        <taxon>Agaricomycetidae</taxon>
        <taxon>Agaricales</taxon>
        <taxon>Marasmiineae</taxon>
        <taxon>Mycenaceae</taxon>
        <taxon>Mycena</taxon>
    </lineage>
</organism>
<feature type="transmembrane region" description="Helical" evidence="1">
    <location>
        <begin position="44"/>
        <end position="67"/>
    </location>
</feature>
<proteinExistence type="predicted"/>
<feature type="transmembrane region" description="Helical" evidence="1">
    <location>
        <begin position="170"/>
        <end position="192"/>
    </location>
</feature>
<evidence type="ECO:0000313" key="3">
    <source>
        <dbReference type="EMBL" id="KAF7343841.1"/>
    </source>
</evidence>
<protein>
    <recommendedName>
        <fullName evidence="2">DUF6533 domain-containing protein</fullName>
    </recommendedName>
</protein>
<dbReference type="OrthoDB" id="3261349at2759"/>
<comment type="caution">
    <text evidence="3">The sequence shown here is derived from an EMBL/GenBank/DDBJ whole genome shotgun (WGS) entry which is preliminary data.</text>
</comment>
<feature type="transmembrane region" description="Helical" evidence="1">
    <location>
        <begin position="119"/>
        <end position="139"/>
    </location>
</feature>
<evidence type="ECO:0000313" key="4">
    <source>
        <dbReference type="Proteomes" id="UP000623467"/>
    </source>
</evidence>
<accession>A0A8H7CPU0</accession>
<keyword evidence="1" id="KW-0812">Transmembrane</keyword>
<feature type="transmembrane region" description="Helical" evidence="1">
    <location>
        <begin position="212"/>
        <end position="235"/>
    </location>
</feature>
<dbReference type="Pfam" id="PF20151">
    <property type="entry name" value="DUF6533"/>
    <property type="match status" value="1"/>
</dbReference>
<name>A0A8H7CPU0_9AGAR</name>
<keyword evidence="1" id="KW-1133">Transmembrane helix</keyword>
<dbReference type="Proteomes" id="UP000623467">
    <property type="component" value="Unassembled WGS sequence"/>
</dbReference>
<dbReference type="AlphaFoldDB" id="A0A8H7CPU0"/>
<dbReference type="EMBL" id="JACAZH010000022">
    <property type="protein sequence ID" value="KAF7343841.1"/>
    <property type="molecule type" value="Genomic_DNA"/>
</dbReference>
<dbReference type="InterPro" id="IPR045340">
    <property type="entry name" value="DUF6533"/>
</dbReference>
<feature type="transmembrane region" description="Helical" evidence="1">
    <location>
        <begin position="87"/>
        <end position="107"/>
    </location>
</feature>
<evidence type="ECO:0000256" key="1">
    <source>
        <dbReference type="SAM" id="Phobius"/>
    </source>
</evidence>
<reference evidence="3" key="1">
    <citation type="submission" date="2020-05" db="EMBL/GenBank/DDBJ databases">
        <title>Mycena genomes resolve the evolution of fungal bioluminescence.</title>
        <authorList>
            <person name="Tsai I.J."/>
        </authorList>
    </citation>
    <scope>NUCLEOTIDE SEQUENCE</scope>
    <source>
        <strain evidence="3">160909Yilan</strain>
    </source>
</reference>
<evidence type="ECO:0000259" key="2">
    <source>
        <dbReference type="Pfam" id="PF20151"/>
    </source>
</evidence>
<keyword evidence="4" id="KW-1185">Reference proteome</keyword>
<feature type="transmembrane region" description="Helical" evidence="1">
    <location>
        <begin position="12"/>
        <end position="32"/>
    </location>
</feature>
<gene>
    <name evidence="3" type="ORF">MSAN_01965400</name>
</gene>
<feature type="transmembrane region" description="Helical" evidence="1">
    <location>
        <begin position="241"/>
        <end position="264"/>
    </location>
</feature>
<sequence>MNPSDISTELNSAHYLGAISFTLLFYDFLLTLDLEVSRYWGARISWPTALFFVNRYGTLFGNVPVVMEQFWTAPSTAEKIRICQQLQYYHQWFIITTQIIIGAMLVLRTYALYERNKRVLGLMLAIGACIIAACIALYGKKPGVNYDFNNLPLHLGCTYGIIPAQSPGLIVAWASMAVFDCLIFSLTLRKALCQRYPSAKHLLSVLLRDGSVYFGVMMILNVSNILTFIFGGLMIKPTRKLYTRGVVTTFANIISSILISRLMLNIRNPALWTMPSNACSRNMEGQEVELSTYMVPSELSTQYTQYTSGWP</sequence>
<feature type="domain" description="DUF6533" evidence="2">
    <location>
        <begin position="15"/>
        <end position="60"/>
    </location>
</feature>
<keyword evidence="1" id="KW-0472">Membrane</keyword>